<dbReference type="SMART" id="SM00836">
    <property type="entry name" value="DALR_1"/>
    <property type="match status" value="1"/>
</dbReference>
<reference evidence="13" key="1">
    <citation type="submission" date="2022-03" db="EMBL/GenBank/DDBJ databases">
        <authorList>
            <person name="Legras J.-L."/>
            <person name="Devillers H."/>
            <person name="Grondin C."/>
        </authorList>
    </citation>
    <scope>NUCLEOTIDE SEQUENCE</scope>
    <source>
        <strain evidence="13">CLIB 1423</strain>
    </source>
</reference>
<dbReference type="GO" id="GO:0004814">
    <property type="term" value="F:arginine-tRNA ligase activity"/>
    <property type="evidence" value="ECO:0007669"/>
    <property type="project" value="UniProtKB-EC"/>
</dbReference>
<keyword evidence="6 10" id="KW-0648">Protein biosynthesis</keyword>
<dbReference type="Pfam" id="PF03485">
    <property type="entry name" value="Arg_tRNA_synt_N"/>
    <property type="match status" value="1"/>
</dbReference>
<dbReference type="Pfam" id="PF05746">
    <property type="entry name" value="DALR_1"/>
    <property type="match status" value="1"/>
</dbReference>
<proteinExistence type="inferred from homology"/>
<dbReference type="PROSITE" id="PS00178">
    <property type="entry name" value="AA_TRNA_LIGASE_I"/>
    <property type="match status" value="1"/>
</dbReference>
<dbReference type="FunFam" id="3.40.50.620:FF:000058">
    <property type="entry name" value="Mitochondrial arginyl-tRNA synthetase"/>
    <property type="match status" value="1"/>
</dbReference>
<dbReference type="Gene3D" id="3.30.1360.70">
    <property type="entry name" value="Arginyl tRNA synthetase N-terminal domain"/>
    <property type="match status" value="1"/>
</dbReference>
<comment type="similarity">
    <text evidence="1 10">Belongs to the class-I aminoacyl-tRNA synthetase family.</text>
</comment>
<dbReference type="PANTHER" id="PTHR11956:SF11">
    <property type="entry name" value="ARGININE--TRNA LIGASE, MITOCHONDRIAL-RELATED"/>
    <property type="match status" value="1"/>
</dbReference>
<evidence type="ECO:0000256" key="1">
    <source>
        <dbReference type="ARBA" id="ARBA00005594"/>
    </source>
</evidence>
<keyword evidence="4 10" id="KW-0547">Nucleotide-binding</keyword>
<dbReference type="InterPro" id="IPR001412">
    <property type="entry name" value="aa-tRNA-synth_I_CS"/>
</dbReference>
<keyword evidence="7 10" id="KW-0030">Aminoacyl-tRNA synthetase</keyword>
<evidence type="ECO:0000256" key="6">
    <source>
        <dbReference type="ARBA" id="ARBA00022917"/>
    </source>
</evidence>
<keyword evidence="3 10" id="KW-0436">Ligase</keyword>
<dbReference type="InterPro" id="IPR005148">
    <property type="entry name" value="Arg-tRNA-synth_N"/>
</dbReference>
<dbReference type="NCBIfam" id="TIGR00456">
    <property type="entry name" value="argS"/>
    <property type="match status" value="1"/>
</dbReference>
<gene>
    <name evidence="13" type="ORF">CLIB1423_04S02058</name>
</gene>
<dbReference type="InterPro" id="IPR035684">
    <property type="entry name" value="ArgRS_core"/>
</dbReference>
<evidence type="ECO:0000256" key="4">
    <source>
        <dbReference type="ARBA" id="ARBA00022741"/>
    </source>
</evidence>
<dbReference type="InterPro" id="IPR008909">
    <property type="entry name" value="DALR_anticod-bd"/>
</dbReference>
<dbReference type="InterPro" id="IPR014729">
    <property type="entry name" value="Rossmann-like_a/b/a_fold"/>
</dbReference>
<dbReference type="PRINTS" id="PR01038">
    <property type="entry name" value="TRNASYNTHARG"/>
</dbReference>
<dbReference type="SUPFAM" id="SSF52374">
    <property type="entry name" value="Nucleotidylyl transferase"/>
    <property type="match status" value="1"/>
</dbReference>
<dbReference type="InterPro" id="IPR036695">
    <property type="entry name" value="Arg-tRNA-synth_N_sf"/>
</dbReference>
<evidence type="ECO:0000313" key="13">
    <source>
        <dbReference type="EMBL" id="CAH2351615.1"/>
    </source>
</evidence>
<feature type="domain" description="Arginyl tRNA synthetase N-terminal" evidence="12">
    <location>
        <begin position="80"/>
        <end position="161"/>
    </location>
</feature>
<dbReference type="GO" id="GO:0006420">
    <property type="term" value="P:arginyl-tRNA aminoacylation"/>
    <property type="evidence" value="ECO:0007669"/>
    <property type="project" value="InterPro"/>
</dbReference>
<evidence type="ECO:0000313" key="14">
    <source>
        <dbReference type="Proteomes" id="UP000837801"/>
    </source>
</evidence>
<dbReference type="OrthoDB" id="68056at2759"/>
<accession>A0A9P0QN43</accession>
<dbReference type="HAMAP" id="MF_00123">
    <property type="entry name" value="Arg_tRNA_synth"/>
    <property type="match status" value="1"/>
</dbReference>
<dbReference type="InterPro" id="IPR009080">
    <property type="entry name" value="tRNAsynth_Ia_anticodon-bd"/>
</dbReference>
<evidence type="ECO:0000256" key="10">
    <source>
        <dbReference type="RuleBase" id="RU363038"/>
    </source>
</evidence>
<dbReference type="GO" id="GO:0005524">
    <property type="term" value="F:ATP binding"/>
    <property type="evidence" value="ECO:0007669"/>
    <property type="project" value="UniProtKB-KW"/>
</dbReference>
<evidence type="ECO:0000256" key="9">
    <source>
        <dbReference type="ARBA" id="ARBA00049339"/>
    </source>
</evidence>
<name>A0A9P0QN43_9ASCO</name>
<dbReference type="SUPFAM" id="SSF47323">
    <property type="entry name" value="Anticodon-binding domain of a subclass of class I aminoacyl-tRNA synthetases"/>
    <property type="match status" value="1"/>
</dbReference>
<dbReference type="EC" id="6.1.1.19" evidence="2"/>
<keyword evidence="5 10" id="KW-0067">ATP-binding</keyword>
<dbReference type="SUPFAM" id="SSF55190">
    <property type="entry name" value="Arginyl-tRNA synthetase (ArgRS), N-terminal 'additional' domain"/>
    <property type="match status" value="1"/>
</dbReference>
<dbReference type="GO" id="GO:0032543">
    <property type="term" value="P:mitochondrial translation"/>
    <property type="evidence" value="ECO:0007669"/>
    <property type="project" value="TreeGrafter"/>
</dbReference>
<evidence type="ECO:0000256" key="8">
    <source>
        <dbReference type="ARBA" id="ARBA00033033"/>
    </source>
</evidence>
<dbReference type="GO" id="GO:0005739">
    <property type="term" value="C:mitochondrion"/>
    <property type="evidence" value="ECO:0007669"/>
    <property type="project" value="TreeGrafter"/>
</dbReference>
<evidence type="ECO:0000256" key="2">
    <source>
        <dbReference type="ARBA" id="ARBA00012837"/>
    </source>
</evidence>
<dbReference type="PANTHER" id="PTHR11956">
    <property type="entry name" value="ARGINYL-TRNA SYNTHETASE"/>
    <property type="match status" value="1"/>
</dbReference>
<evidence type="ECO:0000259" key="11">
    <source>
        <dbReference type="SMART" id="SM00836"/>
    </source>
</evidence>
<keyword evidence="14" id="KW-1185">Reference proteome</keyword>
<comment type="catalytic activity">
    <reaction evidence="9">
        <text>tRNA(Arg) + L-arginine + ATP = L-arginyl-tRNA(Arg) + AMP + diphosphate</text>
        <dbReference type="Rhea" id="RHEA:20301"/>
        <dbReference type="Rhea" id="RHEA-COMP:9658"/>
        <dbReference type="Rhea" id="RHEA-COMP:9673"/>
        <dbReference type="ChEBI" id="CHEBI:30616"/>
        <dbReference type="ChEBI" id="CHEBI:32682"/>
        <dbReference type="ChEBI" id="CHEBI:33019"/>
        <dbReference type="ChEBI" id="CHEBI:78442"/>
        <dbReference type="ChEBI" id="CHEBI:78513"/>
        <dbReference type="ChEBI" id="CHEBI:456215"/>
        <dbReference type="EC" id="6.1.1.19"/>
    </reaction>
</comment>
<dbReference type="Gene3D" id="3.40.50.620">
    <property type="entry name" value="HUPs"/>
    <property type="match status" value="1"/>
</dbReference>
<protein>
    <recommendedName>
        <fullName evidence="2">arginine--tRNA ligase</fullName>
        <ecNumber evidence="2">6.1.1.19</ecNumber>
    </recommendedName>
    <alternativeName>
        <fullName evidence="8">Arginyl-tRNA synthetase</fullName>
    </alternativeName>
</protein>
<dbReference type="InterPro" id="IPR001278">
    <property type="entry name" value="Arg-tRNA-ligase"/>
</dbReference>
<feature type="domain" description="DALR anticodon binding" evidence="11">
    <location>
        <begin position="534"/>
        <end position="651"/>
    </location>
</feature>
<dbReference type="EMBL" id="CAKXYY010000004">
    <property type="protein sequence ID" value="CAH2351615.1"/>
    <property type="molecule type" value="Genomic_DNA"/>
</dbReference>
<dbReference type="Proteomes" id="UP000837801">
    <property type="component" value="Unassembled WGS sequence"/>
</dbReference>
<evidence type="ECO:0000256" key="3">
    <source>
        <dbReference type="ARBA" id="ARBA00022598"/>
    </source>
</evidence>
<dbReference type="CDD" id="cd07956">
    <property type="entry name" value="Anticodon_Ia_Arg"/>
    <property type="match status" value="1"/>
</dbReference>
<dbReference type="Pfam" id="PF00750">
    <property type="entry name" value="tRNA-synt_1d"/>
    <property type="match status" value="1"/>
</dbReference>
<organism evidence="13 14">
    <name type="scientific">[Candida] railenensis</name>
    <dbReference type="NCBI Taxonomy" id="45579"/>
    <lineage>
        <taxon>Eukaryota</taxon>
        <taxon>Fungi</taxon>
        <taxon>Dikarya</taxon>
        <taxon>Ascomycota</taxon>
        <taxon>Saccharomycotina</taxon>
        <taxon>Pichiomycetes</taxon>
        <taxon>Debaryomycetaceae</taxon>
        <taxon>Kurtzmaniella</taxon>
    </lineage>
</organism>
<dbReference type="SMART" id="SM01016">
    <property type="entry name" value="Arg_tRNA_synt_N"/>
    <property type="match status" value="1"/>
</dbReference>
<dbReference type="FunFam" id="3.30.1360.70:FF:000006">
    <property type="entry name" value="Arginyl-tRNA synthetase"/>
    <property type="match status" value="1"/>
</dbReference>
<dbReference type="Gene3D" id="1.10.730.10">
    <property type="entry name" value="Isoleucyl-tRNA Synthetase, Domain 1"/>
    <property type="match status" value="1"/>
</dbReference>
<dbReference type="AlphaFoldDB" id="A0A9P0QN43"/>
<evidence type="ECO:0000259" key="12">
    <source>
        <dbReference type="SMART" id="SM01016"/>
    </source>
</evidence>
<evidence type="ECO:0000256" key="5">
    <source>
        <dbReference type="ARBA" id="ARBA00022840"/>
    </source>
</evidence>
<evidence type="ECO:0000256" key="7">
    <source>
        <dbReference type="ARBA" id="ARBA00023146"/>
    </source>
</evidence>
<dbReference type="CDD" id="cd00671">
    <property type="entry name" value="ArgRS_core"/>
    <property type="match status" value="1"/>
</dbReference>
<comment type="caution">
    <text evidence="13">The sequence shown here is derived from an EMBL/GenBank/DDBJ whole genome shotgun (WGS) entry which is preliminary data.</text>
</comment>
<sequence>MLNLRSPHIYNRVFKLFQLSRPSKRIVVLPPHIRRTFHRPTQLYIARNMSVQTITSNLEALGLSQPAPYVDSQPEFNVIDVIRNYIADELSTISGVDKALIFPALDTPSTLEKGDLIIPLPRLRLKGVNPKEKATEWAAIFPKSKYLSEVKAEGPFIQFFFSKELLFNVVIKDVLTRTTEYGSLPLGVGKKLAIEFSSPNIAKPFHAGHLRSTIIGGFLANLYERLGWDVTRINYLGDWGKQFGLLAVGFEKYGDDALLKSDPINHLFSVYVKINADLKEEGPDLEGGINDQARKFFKRMEDGDETALKNWRVFRDLSIDKYIKTYARLNIKYEFYSGESQVSKEVMDNATKMFEDKGLVHVDRGAKLIDLTKFNKKLGKCLVQKSDGTSIYLTRDVGEAIGRYEKYKFDKSIYVIATQQDLHVAQFFEILKQMGLPWADRLEHVNFGMVLGMSTRNGTVVFLDDILEETKEKMHEVMKKNEAKYAQIEDPEKIADLIGISAVMIQDMQSKRINNYEFKWDRMLSFEGDTGPYLQYAHSRLRSVQRKSGIEESKLANANFDLLVEPAAANLIRILAQYPDTLKKAQKTHEPSTIVTYLFTLSHVVSQCYDILWVAGQEEELAIARLALYSAARQVLFNGMTLLGLTPVDRM</sequence>
<dbReference type="FunFam" id="1.10.730.10:FF:000006">
    <property type="entry name" value="Arginyl-tRNA synthetase 2, mitochondrial"/>
    <property type="match status" value="1"/>
</dbReference>